<keyword evidence="4" id="KW-1185">Reference proteome</keyword>
<organism evidence="3 4">
    <name type="scientific">Euzebya pacifica</name>
    <dbReference type="NCBI Taxonomy" id="1608957"/>
    <lineage>
        <taxon>Bacteria</taxon>
        <taxon>Bacillati</taxon>
        <taxon>Actinomycetota</taxon>
        <taxon>Nitriliruptoria</taxon>
        <taxon>Euzebyales</taxon>
    </lineage>
</organism>
<dbReference type="EMBL" id="CP031165">
    <property type="protein sequence ID" value="AXV08018.1"/>
    <property type="molecule type" value="Genomic_DNA"/>
</dbReference>
<keyword evidence="1" id="KW-0597">Phosphoprotein</keyword>
<evidence type="ECO:0000259" key="2">
    <source>
        <dbReference type="PROSITE" id="PS50110"/>
    </source>
</evidence>
<dbReference type="SUPFAM" id="SSF52172">
    <property type="entry name" value="CheY-like"/>
    <property type="match status" value="1"/>
</dbReference>
<dbReference type="RefSeq" id="WP_114592421.1">
    <property type="nucleotide sequence ID" value="NZ_CP031165.1"/>
</dbReference>
<feature type="modified residue" description="4-aspartylphosphate" evidence="1">
    <location>
        <position position="59"/>
    </location>
</feature>
<evidence type="ECO:0000256" key="1">
    <source>
        <dbReference type="PROSITE-ProRule" id="PRU00169"/>
    </source>
</evidence>
<dbReference type="Pfam" id="PF00072">
    <property type="entry name" value="Response_reg"/>
    <property type="match status" value="1"/>
</dbReference>
<dbReference type="OrthoDB" id="9808843at2"/>
<evidence type="ECO:0000313" key="3">
    <source>
        <dbReference type="EMBL" id="AXV08018.1"/>
    </source>
</evidence>
<dbReference type="InterPro" id="IPR051015">
    <property type="entry name" value="EvgA-like"/>
</dbReference>
<dbReference type="GO" id="GO:0000160">
    <property type="term" value="P:phosphorelay signal transduction system"/>
    <property type="evidence" value="ECO:0007669"/>
    <property type="project" value="InterPro"/>
</dbReference>
<dbReference type="AlphaFoldDB" id="A0A346Y0M1"/>
<dbReference type="SMART" id="SM00448">
    <property type="entry name" value="REC"/>
    <property type="match status" value="1"/>
</dbReference>
<reference evidence="3 4" key="1">
    <citation type="submission" date="2018-09" db="EMBL/GenBank/DDBJ databases">
        <title>Complete genome sequence of Euzebya sp. DY32-46 isolated from seawater of Pacific Ocean.</title>
        <authorList>
            <person name="Xu L."/>
            <person name="Wu Y.-H."/>
            <person name="Xu X.-W."/>
        </authorList>
    </citation>
    <scope>NUCLEOTIDE SEQUENCE [LARGE SCALE GENOMIC DNA]</scope>
    <source>
        <strain evidence="3 4">DY32-46</strain>
    </source>
</reference>
<sequence>MISHPSLRVVIADDEPDLRLLLRMQLDRHQDFEVVGEAADGSQAVEQVKRTDAEVVVMDLLMPGTSGFEAIAMLAEQAPTVGIVAYTAVAGDFVRTEMKRIGVELVLKSGDIGPLADALRRAAPASVDS</sequence>
<dbReference type="KEGG" id="euz:DVS28_a3343"/>
<dbReference type="InterPro" id="IPR011006">
    <property type="entry name" value="CheY-like_superfamily"/>
</dbReference>
<feature type="domain" description="Response regulatory" evidence="2">
    <location>
        <begin position="8"/>
        <end position="123"/>
    </location>
</feature>
<protein>
    <submittedName>
        <fullName evidence="3">Two component transcriptional regulator, LuxR family</fullName>
    </submittedName>
</protein>
<dbReference type="Proteomes" id="UP000264006">
    <property type="component" value="Chromosome"/>
</dbReference>
<dbReference type="Gene3D" id="3.40.50.2300">
    <property type="match status" value="1"/>
</dbReference>
<dbReference type="CDD" id="cd17535">
    <property type="entry name" value="REC_NarL-like"/>
    <property type="match status" value="1"/>
</dbReference>
<proteinExistence type="predicted"/>
<evidence type="ECO:0000313" key="4">
    <source>
        <dbReference type="Proteomes" id="UP000264006"/>
    </source>
</evidence>
<dbReference type="PROSITE" id="PS50110">
    <property type="entry name" value="RESPONSE_REGULATORY"/>
    <property type="match status" value="1"/>
</dbReference>
<accession>A0A346Y0M1</accession>
<dbReference type="PANTHER" id="PTHR45566">
    <property type="entry name" value="HTH-TYPE TRANSCRIPTIONAL REGULATOR YHJB-RELATED"/>
    <property type="match status" value="1"/>
</dbReference>
<name>A0A346Y0M1_9ACTN</name>
<gene>
    <name evidence="3" type="ORF">DVS28_a3343</name>
</gene>
<dbReference type="InterPro" id="IPR058245">
    <property type="entry name" value="NreC/VraR/RcsB-like_REC"/>
</dbReference>
<dbReference type="InterPro" id="IPR001789">
    <property type="entry name" value="Sig_transdc_resp-reg_receiver"/>
</dbReference>
<dbReference type="PANTHER" id="PTHR45566:SF2">
    <property type="entry name" value="NARL SUBFAMILY"/>
    <property type="match status" value="1"/>
</dbReference>